<keyword evidence="2" id="KW-1185">Reference proteome</keyword>
<dbReference type="Proteomes" id="UP000199328">
    <property type="component" value="Unassembled WGS sequence"/>
</dbReference>
<sequence>MSERTILRASQIEAAVRAAMRAGLSRVRVVVDYRAGRIEIDGAPDEDLAGPPSFDFVDFRARQ</sequence>
<name>A0A1G9E1G1_9RHOB</name>
<evidence type="ECO:0000313" key="1">
    <source>
        <dbReference type="EMBL" id="SDK69944.1"/>
    </source>
</evidence>
<accession>A0A1G9E1G1</accession>
<proteinExistence type="predicted"/>
<protein>
    <submittedName>
        <fullName evidence="1">Uncharacterized protein</fullName>
    </submittedName>
</protein>
<dbReference type="EMBL" id="FNFV01000004">
    <property type="protein sequence ID" value="SDK69944.1"/>
    <property type="molecule type" value="Genomic_DNA"/>
</dbReference>
<dbReference type="STRING" id="990712.SAMN05216257_104111"/>
<reference evidence="2" key="1">
    <citation type="submission" date="2016-10" db="EMBL/GenBank/DDBJ databases">
        <authorList>
            <person name="Varghese N."/>
            <person name="Submissions S."/>
        </authorList>
    </citation>
    <scope>NUCLEOTIDE SEQUENCE [LARGE SCALE GENOMIC DNA]</scope>
    <source>
        <strain evidence="2">CGMCC 1.10789</strain>
    </source>
</reference>
<organism evidence="1 2">
    <name type="scientific">Meinhardsimonia xiamenensis</name>
    <dbReference type="NCBI Taxonomy" id="990712"/>
    <lineage>
        <taxon>Bacteria</taxon>
        <taxon>Pseudomonadati</taxon>
        <taxon>Pseudomonadota</taxon>
        <taxon>Alphaproteobacteria</taxon>
        <taxon>Rhodobacterales</taxon>
        <taxon>Paracoccaceae</taxon>
        <taxon>Meinhardsimonia</taxon>
    </lineage>
</organism>
<gene>
    <name evidence="1" type="ORF">SAMN05216257_104111</name>
</gene>
<dbReference type="RefSeq" id="WP_092500340.1">
    <property type="nucleotide sequence ID" value="NZ_FNFV01000004.1"/>
</dbReference>
<evidence type="ECO:0000313" key="2">
    <source>
        <dbReference type="Proteomes" id="UP000199328"/>
    </source>
</evidence>
<dbReference type="AlphaFoldDB" id="A0A1G9E1G1"/>